<gene>
    <name evidence="3" type="ORF">F8566_09915</name>
</gene>
<feature type="region of interest" description="Disordered" evidence="1">
    <location>
        <begin position="1"/>
        <end position="24"/>
    </location>
</feature>
<dbReference type="InterPro" id="IPR001434">
    <property type="entry name" value="OmcB-like_DUF11"/>
</dbReference>
<feature type="compositionally biased region" description="Basic and acidic residues" evidence="1">
    <location>
        <begin position="232"/>
        <end position="251"/>
    </location>
</feature>
<dbReference type="Proteomes" id="UP000468735">
    <property type="component" value="Unassembled WGS sequence"/>
</dbReference>
<feature type="domain" description="DUF11" evidence="2">
    <location>
        <begin position="82"/>
        <end position="184"/>
    </location>
</feature>
<keyword evidence="4" id="KW-1185">Reference proteome</keyword>
<feature type="region of interest" description="Disordered" evidence="1">
    <location>
        <begin position="71"/>
        <end position="90"/>
    </location>
</feature>
<reference evidence="3 4" key="1">
    <citation type="submission" date="2019-09" db="EMBL/GenBank/DDBJ databases">
        <title>Actinomadura physcomitrii sp. nov., a novel actinomycete isolated from moss [Physcomitrium sphaericum (Ludw) Fuernr].</title>
        <authorList>
            <person name="Zhuang X."/>
            <person name="Liu C."/>
        </authorList>
    </citation>
    <scope>NUCLEOTIDE SEQUENCE [LARGE SCALE GENOMIC DNA]</scope>
    <source>
        <strain evidence="3 4">HMC1</strain>
    </source>
</reference>
<feature type="region of interest" description="Disordered" evidence="1">
    <location>
        <begin position="185"/>
        <end position="350"/>
    </location>
</feature>
<organism evidence="3 4">
    <name type="scientific">Actinomadura rudentiformis</name>
    <dbReference type="NCBI Taxonomy" id="359158"/>
    <lineage>
        <taxon>Bacteria</taxon>
        <taxon>Bacillati</taxon>
        <taxon>Actinomycetota</taxon>
        <taxon>Actinomycetes</taxon>
        <taxon>Streptosporangiales</taxon>
        <taxon>Thermomonosporaceae</taxon>
        <taxon>Actinomadura</taxon>
    </lineage>
</organism>
<evidence type="ECO:0000313" key="4">
    <source>
        <dbReference type="Proteomes" id="UP000468735"/>
    </source>
</evidence>
<feature type="compositionally biased region" description="Basic and acidic residues" evidence="1">
    <location>
        <begin position="212"/>
        <end position="224"/>
    </location>
</feature>
<evidence type="ECO:0000256" key="1">
    <source>
        <dbReference type="SAM" id="MobiDB-lite"/>
    </source>
</evidence>
<sequence length="385" mass="40635">MAKSQHDCLSRSMQEPIAEPAHGPFQAARTAARRNPFRKAPGPAKAAKVVMASLAAAGMIGLTGAMPALAQPADGPRTAPRLSLSKQASLSSARPGQRFRYVLRVRNVGMVPAYRVKLTDHVPAGLKVTKVRGPRCRTGGKASDVTCSWRQVAYRRSVTVRIDVQVSPTAKSGSRLRNRAVLTHPDGRKVATHTLRIIPAKSTRSESAAPKSDPDKPAPNKPESDQPAADKPAADKPASEKPGTDRPDSQKPRPHKPLTNGSEAHNPKAHKPAADRPAGHKPAGRKPAADRPAKHKPAGHKPAGHKPAGHKPAGHKPAGHKPDHPRSPASPKQPARDAEQLPQTGMPMAAPVGTGLALLLVGGIACWRARRSQPASPSPQTDEPA</sequence>
<proteinExistence type="predicted"/>
<dbReference type="NCBIfam" id="TIGR01451">
    <property type="entry name" value="B_ant_repeat"/>
    <property type="match status" value="1"/>
</dbReference>
<name>A0A6H9Z317_9ACTN</name>
<evidence type="ECO:0000313" key="3">
    <source>
        <dbReference type="EMBL" id="KAB2350113.1"/>
    </source>
</evidence>
<evidence type="ECO:0000259" key="2">
    <source>
        <dbReference type="Pfam" id="PF01345"/>
    </source>
</evidence>
<dbReference type="EMBL" id="WBMT01000004">
    <property type="protein sequence ID" value="KAB2350113.1"/>
    <property type="molecule type" value="Genomic_DNA"/>
</dbReference>
<accession>A0A6H9Z317</accession>
<dbReference type="Pfam" id="PF01345">
    <property type="entry name" value="DUF11"/>
    <property type="match status" value="1"/>
</dbReference>
<dbReference type="InterPro" id="IPR047589">
    <property type="entry name" value="DUF11_rpt"/>
</dbReference>
<dbReference type="AlphaFoldDB" id="A0A6H9Z317"/>
<feature type="compositionally biased region" description="Basic residues" evidence="1">
    <location>
        <begin position="293"/>
        <end position="319"/>
    </location>
</feature>
<comment type="caution">
    <text evidence="3">The sequence shown here is derived from an EMBL/GenBank/DDBJ whole genome shotgun (WGS) entry which is preliminary data.</text>
</comment>
<dbReference type="RefSeq" id="WP_151559734.1">
    <property type="nucleotide sequence ID" value="NZ_WBMT01000004.1"/>
</dbReference>
<protein>
    <submittedName>
        <fullName evidence="3">DUF11 domain-containing protein</fullName>
    </submittedName>
</protein>
<dbReference type="OrthoDB" id="3483888at2"/>